<accession>A0A0E0EHA1</accession>
<dbReference type="Proteomes" id="UP000008021">
    <property type="component" value="Chromosome 8"/>
</dbReference>
<protein>
    <submittedName>
        <fullName evidence="1">Uncharacterized protein</fullName>
    </submittedName>
</protein>
<dbReference type="HOGENOM" id="CLU_3427150_0_0_1"/>
<dbReference type="Gramene" id="OMERI08G01630.1">
    <property type="protein sequence ID" value="OMERI08G01630.1"/>
    <property type="gene ID" value="OMERI08G01630"/>
</dbReference>
<reference evidence="1" key="2">
    <citation type="submission" date="2018-05" db="EMBL/GenBank/DDBJ databases">
        <title>OmerRS3 (Oryza meridionalis Reference Sequence Version 3).</title>
        <authorList>
            <person name="Zhang J."/>
            <person name="Kudrna D."/>
            <person name="Lee S."/>
            <person name="Talag J."/>
            <person name="Welchert J."/>
            <person name="Wing R.A."/>
        </authorList>
    </citation>
    <scope>NUCLEOTIDE SEQUENCE [LARGE SCALE GENOMIC DNA]</scope>
    <source>
        <strain evidence="1">cv. OR44</strain>
    </source>
</reference>
<reference evidence="1" key="1">
    <citation type="submission" date="2015-04" db="UniProtKB">
        <authorList>
            <consortium name="EnsemblPlants"/>
        </authorList>
    </citation>
    <scope>IDENTIFICATION</scope>
</reference>
<name>A0A0E0EHA1_9ORYZ</name>
<proteinExistence type="predicted"/>
<evidence type="ECO:0000313" key="2">
    <source>
        <dbReference type="Proteomes" id="UP000008021"/>
    </source>
</evidence>
<sequence length="21" mass="2420">MNDSICVECVIRFVLLLCDMC</sequence>
<dbReference type="AlphaFoldDB" id="A0A0E0EHA1"/>
<organism evidence="1">
    <name type="scientific">Oryza meridionalis</name>
    <dbReference type="NCBI Taxonomy" id="40149"/>
    <lineage>
        <taxon>Eukaryota</taxon>
        <taxon>Viridiplantae</taxon>
        <taxon>Streptophyta</taxon>
        <taxon>Embryophyta</taxon>
        <taxon>Tracheophyta</taxon>
        <taxon>Spermatophyta</taxon>
        <taxon>Magnoliopsida</taxon>
        <taxon>Liliopsida</taxon>
        <taxon>Poales</taxon>
        <taxon>Poaceae</taxon>
        <taxon>BOP clade</taxon>
        <taxon>Oryzoideae</taxon>
        <taxon>Oryzeae</taxon>
        <taxon>Oryzinae</taxon>
        <taxon>Oryza</taxon>
    </lineage>
</organism>
<evidence type="ECO:0000313" key="1">
    <source>
        <dbReference type="EnsemblPlants" id="OMERI08G01630.1"/>
    </source>
</evidence>
<dbReference type="EnsemblPlants" id="OMERI08G01630.1">
    <property type="protein sequence ID" value="OMERI08G01630.1"/>
    <property type="gene ID" value="OMERI08G01630"/>
</dbReference>
<keyword evidence="2" id="KW-1185">Reference proteome</keyword>